<evidence type="ECO:0000256" key="1">
    <source>
        <dbReference type="PROSITE-ProRule" id="PRU00339"/>
    </source>
</evidence>
<comment type="caution">
    <text evidence="4">The sequence shown here is derived from an EMBL/GenBank/DDBJ whole genome shotgun (WGS) entry which is preliminary data.</text>
</comment>
<reference evidence="4 5" key="1">
    <citation type="submission" date="2020-04" db="EMBL/GenBank/DDBJ databases">
        <title>Flammeovirga sp. SR4, a novel species isolated from seawater.</title>
        <authorList>
            <person name="Wang X."/>
        </authorList>
    </citation>
    <scope>NUCLEOTIDE SEQUENCE [LARGE SCALE GENOMIC DNA]</scope>
    <source>
        <strain evidence="4 5">SR4</strain>
    </source>
</reference>
<dbReference type="SUPFAM" id="SSF81901">
    <property type="entry name" value="HCP-like"/>
    <property type="match status" value="1"/>
</dbReference>
<keyword evidence="5" id="KW-1185">Reference proteome</keyword>
<keyword evidence="1" id="KW-0802">TPR repeat</keyword>
<dbReference type="Proteomes" id="UP000585050">
    <property type="component" value="Unassembled WGS sequence"/>
</dbReference>
<feature type="repeat" description="TPR" evidence="1">
    <location>
        <begin position="298"/>
        <end position="331"/>
    </location>
</feature>
<dbReference type="PANTHER" id="PTHR10098:SF112">
    <property type="entry name" value="SLR0380 PROTEIN"/>
    <property type="match status" value="1"/>
</dbReference>
<evidence type="ECO:0000259" key="3">
    <source>
        <dbReference type="Pfam" id="PF12770"/>
    </source>
</evidence>
<organism evidence="4 5">
    <name type="scientific">Flammeovirga agarivorans</name>
    <dbReference type="NCBI Taxonomy" id="2726742"/>
    <lineage>
        <taxon>Bacteria</taxon>
        <taxon>Pseudomonadati</taxon>
        <taxon>Bacteroidota</taxon>
        <taxon>Cytophagia</taxon>
        <taxon>Cytophagales</taxon>
        <taxon>Flammeovirgaceae</taxon>
        <taxon>Flammeovirga</taxon>
    </lineage>
</organism>
<gene>
    <name evidence="4" type="ORF">HGP29_15915</name>
</gene>
<keyword evidence="2" id="KW-0732">Signal</keyword>
<name>A0A7X8SM07_9BACT</name>
<dbReference type="SUPFAM" id="SSF48452">
    <property type="entry name" value="TPR-like"/>
    <property type="match status" value="1"/>
</dbReference>
<feature type="repeat" description="TPR" evidence="1">
    <location>
        <begin position="132"/>
        <end position="165"/>
    </location>
</feature>
<dbReference type="PANTHER" id="PTHR10098">
    <property type="entry name" value="RAPSYN-RELATED"/>
    <property type="match status" value="1"/>
</dbReference>
<dbReference type="RefSeq" id="WP_168883410.1">
    <property type="nucleotide sequence ID" value="NZ_JABAIL010000004.1"/>
</dbReference>
<evidence type="ECO:0000256" key="2">
    <source>
        <dbReference type="SAM" id="SignalP"/>
    </source>
</evidence>
<dbReference type="SMART" id="SM00028">
    <property type="entry name" value="TPR"/>
    <property type="match status" value="4"/>
</dbReference>
<dbReference type="InterPro" id="IPR011990">
    <property type="entry name" value="TPR-like_helical_dom_sf"/>
</dbReference>
<feature type="signal peptide" evidence="2">
    <location>
        <begin position="1"/>
        <end position="18"/>
    </location>
</feature>
<feature type="domain" description="CHAT" evidence="3">
    <location>
        <begin position="619"/>
        <end position="893"/>
    </location>
</feature>
<dbReference type="Pfam" id="PF12770">
    <property type="entry name" value="CHAT"/>
    <property type="match status" value="1"/>
</dbReference>
<protein>
    <submittedName>
        <fullName evidence="4">CHAT domain-containing protein</fullName>
    </submittedName>
</protein>
<dbReference type="Pfam" id="PF13374">
    <property type="entry name" value="TPR_10"/>
    <property type="match status" value="2"/>
</dbReference>
<feature type="chain" id="PRO_5031106270" evidence="2">
    <location>
        <begin position="19"/>
        <end position="894"/>
    </location>
</feature>
<dbReference type="AlphaFoldDB" id="A0A7X8SM07"/>
<evidence type="ECO:0000313" key="5">
    <source>
        <dbReference type="Proteomes" id="UP000585050"/>
    </source>
</evidence>
<dbReference type="EMBL" id="JABAIL010000004">
    <property type="protein sequence ID" value="NLR92706.1"/>
    <property type="molecule type" value="Genomic_DNA"/>
</dbReference>
<dbReference type="InterPro" id="IPR024983">
    <property type="entry name" value="CHAT_dom"/>
</dbReference>
<evidence type="ECO:0000313" key="4">
    <source>
        <dbReference type="EMBL" id="NLR92706.1"/>
    </source>
</evidence>
<dbReference type="Gene3D" id="1.25.40.10">
    <property type="entry name" value="Tetratricopeptide repeat domain"/>
    <property type="match status" value="2"/>
</dbReference>
<dbReference type="InterPro" id="IPR019734">
    <property type="entry name" value="TPR_rpt"/>
</dbReference>
<sequence length="894" mass="101413">MKYHFLIYIYLFPLITLAQSSLQSAQNFYEYGELDSAINILNKVNVNKQNVNYVDALKAKIYGQKSYYTKALSLCDDSLLVSSKPSYLAIINAKGYLLEHQGFSYDAIQVILQGIRKFDKYKNNNEYTKLFIESYSLLGIAYWQTGAQKEANEYLKQALVLSKKLNDSILEANCNINLGLVNSSDEPFKAQVYYEKALKEYQKAFPNEDHPSVASIYINLGVIFQQNYFLPKAIEAFEKAASIWSKLYSNDHPNVAFAYTYIAEAYLKSNQVDLALEFYDLSLQLYQVTFGDKHPEIANIYIHLGDISYDQEEYKTALNYYQKAICSNSFQFKNEDPKANPEASDYLNPFINIVALQKKAEAFEKIHFTKTLKRNDLSSGIESLEAAHHVINKVRGTLRNEEDKIKLSEITNAVYSDGIRLSIELGIASVNANKWNEKAFQFMEWSKSATLLEAIQDTNAKTFAGIPKELIEKENSLHDEISAIEQGIIKSSSITERDSLENILFNTEQSLEELISDLEQDYPKYYNLKYNASVISLKDISNKISKNEALISYFISDVEELLYIFLVTDKGLNIYTENFDDDFKDEIISLESGLKFNFDEIILMSSKYLSSRLLPFYLNDAIEKVTFLLDGKINSIPMEVLFYESVGEIDQMNAHQLPFMVTKYSIAYNFSATLAYSEDSGNEQSESGNNIAFFAPVNFTDSTGSEIYSSLPGTLSEVREIESIANTQGWSTSTYMYKKATKSNLLSASKQGYKYLHFATHGFVDEESPNQSFIFLNGEEEEPNLLHASEIYNLELNSKLVTLSACETGLGKISKGEGLIGLSRSLKYAGVENSIVSLWTVDDISTALLMQYFYEEIVKGENISKALKKAKIKLIKGSLYSSPYYWAAFSHIGH</sequence>
<dbReference type="PROSITE" id="PS50005">
    <property type="entry name" value="TPR"/>
    <property type="match status" value="2"/>
</dbReference>
<dbReference type="Pfam" id="PF13424">
    <property type="entry name" value="TPR_12"/>
    <property type="match status" value="1"/>
</dbReference>
<accession>A0A7X8SM07</accession>
<proteinExistence type="predicted"/>